<dbReference type="Proteomes" id="UP000585474">
    <property type="component" value="Unassembled WGS sequence"/>
</dbReference>
<keyword evidence="2" id="KW-1185">Reference proteome</keyword>
<name>A0A7J0E9J5_9ERIC</name>
<dbReference type="PANTHER" id="PTHR46741:SF7">
    <property type="entry name" value="TRANSMEMBRANE PROTEIN"/>
    <property type="match status" value="1"/>
</dbReference>
<dbReference type="PANTHER" id="PTHR46741">
    <property type="entry name" value="OS09G0413600 PROTEIN"/>
    <property type="match status" value="1"/>
</dbReference>
<reference evidence="1 2" key="1">
    <citation type="submission" date="2019-07" db="EMBL/GenBank/DDBJ databases">
        <title>De Novo Assembly of kiwifruit Actinidia rufa.</title>
        <authorList>
            <person name="Sugita-Konishi S."/>
            <person name="Sato K."/>
            <person name="Mori E."/>
            <person name="Abe Y."/>
            <person name="Kisaki G."/>
            <person name="Hamano K."/>
            <person name="Suezawa K."/>
            <person name="Otani M."/>
            <person name="Fukuda T."/>
            <person name="Manabe T."/>
            <person name="Gomi K."/>
            <person name="Tabuchi M."/>
            <person name="Akimitsu K."/>
            <person name="Kataoka I."/>
        </authorList>
    </citation>
    <scope>NUCLEOTIDE SEQUENCE [LARGE SCALE GENOMIC DNA]</scope>
    <source>
        <strain evidence="2">cv. Fuchu</strain>
    </source>
</reference>
<evidence type="ECO:0000313" key="2">
    <source>
        <dbReference type="Proteomes" id="UP000585474"/>
    </source>
</evidence>
<organism evidence="1 2">
    <name type="scientific">Actinidia rufa</name>
    <dbReference type="NCBI Taxonomy" id="165716"/>
    <lineage>
        <taxon>Eukaryota</taxon>
        <taxon>Viridiplantae</taxon>
        <taxon>Streptophyta</taxon>
        <taxon>Embryophyta</taxon>
        <taxon>Tracheophyta</taxon>
        <taxon>Spermatophyta</taxon>
        <taxon>Magnoliopsida</taxon>
        <taxon>eudicotyledons</taxon>
        <taxon>Gunneridae</taxon>
        <taxon>Pentapetalae</taxon>
        <taxon>asterids</taxon>
        <taxon>Ericales</taxon>
        <taxon>Actinidiaceae</taxon>
        <taxon>Actinidia</taxon>
    </lineage>
</organism>
<sequence length="376" mass="44074">MLMKIQGLKEYVDMTECSLPICDSISQTEDAEMKEYSPSMCSSNSPVVELELVGESREEDLDSFYQEYAQGMRWFDLINHERTCGISAILNKQLPSSCSFESTKPVEFSIPYISWSKMARRRLLRSLESDFELVYVAQSCLSWEALHYQYRKVEAVACASFQNGAFYENVVAKFQEFQILLERFMEDERCEGKRHWNYVQRRLSSKSLLQVPQVSGYMEERENGARGEAMRATEATEVLKGIEKCIKAFWLYVQTDQKKPQWKFKSFLWSYPPVEDPRDLQLLADLTKTLQKKELWLKDLRGKKRCWLKRVINPIEESQKKELLFTMIDTKLVSRVLKMSKISTSQLKWCQHKLDNIEFKEGKVLRAYPCSLFPSS</sequence>
<dbReference type="AlphaFoldDB" id="A0A7J0E9J5"/>
<protein>
    <recommendedName>
        <fullName evidence="3">Ribosomal protein L34Ae</fullName>
    </recommendedName>
</protein>
<proteinExistence type="predicted"/>
<dbReference type="InterPro" id="IPR012870">
    <property type="entry name" value="DUF1666"/>
</dbReference>
<dbReference type="EMBL" id="BJWL01000002">
    <property type="protein sequence ID" value="GFY82982.1"/>
    <property type="molecule type" value="Genomic_DNA"/>
</dbReference>
<dbReference type="OrthoDB" id="762807at2759"/>
<comment type="caution">
    <text evidence="1">The sequence shown here is derived from an EMBL/GenBank/DDBJ whole genome shotgun (WGS) entry which is preliminary data.</text>
</comment>
<accession>A0A7J0E9J5</accession>
<gene>
    <name evidence="1" type="ORF">Acr_02g0012220</name>
</gene>
<dbReference type="Pfam" id="PF07891">
    <property type="entry name" value="DUF1666"/>
    <property type="match status" value="1"/>
</dbReference>
<evidence type="ECO:0008006" key="3">
    <source>
        <dbReference type="Google" id="ProtNLM"/>
    </source>
</evidence>
<evidence type="ECO:0000313" key="1">
    <source>
        <dbReference type="EMBL" id="GFY82982.1"/>
    </source>
</evidence>